<dbReference type="KEGG" id="lll:129792680"/>
<feature type="region of interest" description="Disordered" evidence="1">
    <location>
        <begin position="209"/>
        <end position="253"/>
    </location>
</feature>
<keyword evidence="4" id="KW-1185">Reference proteome</keyword>
<evidence type="ECO:0000313" key="3">
    <source>
        <dbReference type="EnsemblMetazoa" id="LLOJ009357-PA"/>
    </source>
</evidence>
<dbReference type="EMBL" id="GITU01004143">
    <property type="protein sequence ID" value="MBC1172846.1"/>
    <property type="molecule type" value="Transcribed_RNA"/>
</dbReference>
<dbReference type="Proteomes" id="UP000092461">
    <property type="component" value="Unassembled WGS sequence"/>
</dbReference>
<dbReference type="EnsemblMetazoa" id="LLOJ009357-RA">
    <property type="protein sequence ID" value="LLOJ009357-PA"/>
    <property type="gene ID" value="LLOJ009357"/>
</dbReference>
<dbReference type="EMBL" id="AJWK01032468">
    <property type="status" value="NOT_ANNOTATED_CDS"/>
    <property type="molecule type" value="Genomic_DNA"/>
</dbReference>
<reference evidence="4" key="1">
    <citation type="submission" date="2012-05" db="EMBL/GenBank/DDBJ databases">
        <title>Whole Genome Assembly of Lutzomyia longipalpis.</title>
        <authorList>
            <person name="Richards S."/>
            <person name="Qu C."/>
            <person name="Dillon R."/>
            <person name="Worley K."/>
            <person name="Scherer S."/>
            <person name="Batterton M."/>
            <person name="Taylor A."/>
            <person name="Hawes A."/>
            <person name="Hernandez B."/>
            <person name="Kovar C."/>
            <person name="Mandapat C."/>
            <person name="Pham C."/>
            <person name="Qu C."/>
            <person name="Jing C."/>
            <person name="Bess C."/>
            <person name="Bandaranaike D."/>
            <person name="Ngo D."/>
            <person name="Ongeri F."/>
            <person name="Arias F."/>
            <person name="Lara F."/>
            <person name="Weissenberger G."/>
            <person name="Kamau G."/>
            <person name="Han H."/>
            <person name="Shen H."/>
            <person name="Dinh H."/>
            <person name="Khalil I."/>
            <person name="Jones J."/>
            <person name="Shafer J."/>
            <person name="Jayaseelan J."/>
            <person name="Quiroz J."/>
            <person name="Blankenburg K."/>
            <person name="Nguyen L."/>
            <person name="Jackson L."/>
            <person name="Francisco L."/>
            <person name="Tang L.-Y."/>
            <person name="Pu L.-L."/>
            <person name="Perales L."/>
            <person name="Lorensuhewa L."/>
            <person name="Munidasa M."/>
            <person name="Coyle M."/>
            <person name="Taylor M."/>
            <person name="Puazo M."/>
            <person name="Firestine M."/>
            <person name="Scheel M."/>
            <person name="Javaid M."/>
            <person name="Wang M."/>
            <person name="Li M."/>
            <person name="Tabassum N."/>
            <person name="Saada N."/>
            <person name="Osuji N."/>
            <person name="Aqrawi P."/>
            <person name="Fu Q."/>
            <person name="Thornton R."/>
            <person name="Raj R."/>
            <person name="Goodspeed R."/>
            <person name="Mata R."/>
            <person name="Najjar R."/>
            <person name="Gubbala S."/>
            <person name="Lee S."/>
            <person name="Denson S."/>
            <person name="Patil S."/>
            <person name="Macmil S."/>
            <person name="Qi S."/>
            <person name="Matskevitch T."/>
            <person name="Palculict T."/>
            <person name="Mathew T."/>
            <person name="Vee V."/>
            <person name="Velamala V."/>
            <person name="Korchina V."/>
            <person name="Cai W."/>
            <person name="Liu W."/>
            <person name="Dai W."/>
            <person name="Zou X."/>
            <person name="Zhu Y."/>
            <person name="Zhang Y."/>
            <person name="Wu Y.-Q."/>
            <person name="Xin Y."/>
            <person name="Nazarath L."/>
            <person name="Kovar C."/>
            <person name="Han Y."/>
            <person name="Muzny D."/>
            <person name="Gibbs R."/>
        </authorList>
    </citation>
    <scope>NUCLEOTIDE SEQUENCE [LARGE SCALE GENOMIC DNA]</scope>
    <source>
        <strain evidence="4">Jacobina</strain>
    </source>
</reference>
<dbReference type="VEuPathDB" id="VectorBase:LLOJ009357"/>
<reference evidence="2" key="2">
    <citation type="journal article" date="2020" name="BMC">
        <title>Leishmania infection induces a limited differential gene expression in the sand fly midgut.</title>
        <authorList>
            <person name="Coutinho-Abreu I.V."/>
            <person name="Serafim T.D."/>
            <person name="Meneses C."/>
            <person name="Kamhawi S."/>
            <person name="Oliveira F."/>
            <person name="Valenzuela J.G."/>
        </authorList>
    </citation>
    <scope>NUCLEOTIDE SEQUENCE</scope>
    <source>
        <strain evidence="2">Jacobina</strain>
        <tissue evidence="2">Midgut</tissue>
    </source>
</reference>
<dbReference type="OrthoDB" id="8250201at2759"/>
<evidence type="ECO:0000313" key="4">
    <source>
        <dbReference type="Proteomes" id="UP000092461"/>
    </source>
</evidence>
<feature type="compositionally biased region" description="Basic residues" evidence="1">
    <location>
        <begin position="224"/>
        <end position="253"/>
    </location>
</feature>
<protein>
    <submittedName>
        <fullName evidence="2 3">Uncharacterized protein</fullName>
    </submittedName>
</protein>
<dbReference type="VEuPathDB" id="VectorBase:LLONM1_003068"/>
<proteinExistence type="predicted"/>
<organism evidence="3 4">
    <name type="scientific">Lutzomyia longipalpis</name>
    <name type="common">Sand fly</name>
    <dbReference type="NCBI Taxonomy" id="7200"/>
    <lineage>
        <taxon>Eukaryota</taxon>
        <taxon>Metazoa</taxon>
        <taxon>Ecdysozoa</taxon>
        <taxon>Arthropoda</taxon>
        <taxon>Hexapoda</taxon>
        <taxon>Insecta</taxon>
        <taxon>Pterygota</taxon>
        <taxon>Neoptera</taxon>
        <taxon>Endopterygota</taxon>
        <taxon>Diptera</taxon>
        <taxon>Nematocera</taxon>
        <taxon>Psychodoidea</taxon>
        <taxon>Psychodidae</taxon>
        <taxon>Lutzomyia</taxon>
        <taxon>Lutzomyia</taxon>
    </lineage>
</organism>
<evidence type="ECO:0000256" key="1">
    <source>
        <dbReference type="SAM" id="MobiDB-lite"/>
    </source>
</evidence>
<name>A0A1B0CWH3_LUTLO</name>
<accession>A0A1B0CWH3</accession>
<evidence type="ECO:0000313" key="2">
    <source>
        <dbReference type="EMBL" id="MBC1172846.1"/>
    </source>
</evidence>
<dbReference type="RefSeq" id="XP_055687968.1">
    <property type="nucleotide sequence ID" value="XM_055831993.1"/>
</dbReference>
<dbReference type="GeneID" id="129792680"/>
<dbReference type="AlphaFoldDB" id="A0A1B0CWH3"/>
<sequence>MSRLDDLFGKKRDVVLVLDLSKQIITSRDDFKRLLEKVPDYKMRPIKVRSDEIKIKEKDWSFKMPRKELTMLLRTGGVRDVPHQYLDPIPTEMRGVTVAELCPVSIDWKMLTTLRPRTKVEEDFFSRLVELGKLQLRTETRDKRANLLIASQRRTKNRNGVVETRIFSCAECLEEFCTGRGCTDYNYDFYMRTPPIAVTGPTEVHTAKKSGNAERIFASLTTPKGKRNAPGKKRRGGRKRSPSKKGQKHSKGD</sequence>
<reference evidence="3" key="3">
    <citation type="submission" date="2020-05" db="UniProtKB">
        <authorList>
            <consortium name="EnsemblMetazoa"/>
        </authorList>
    </citation>
    <scope>IDENTIFICATION</scope>
    <source>
        <strain evidence="3">Jacobina</strain>
    </source>
</reference>